<protein>
    <submittedName>
        <fullName evidence="4">Tetratricopeptide repeat-containing protein</fullName>
    </submittedName>
</protein>
<name>A0A1I5WH83_9BACT</name>
<dbReference type="EMBL" id="FOXQ01000006">
    <property type="protein sequence ID" value="SFQ19153.1"/>
    <property type="molecule type" value="Genomic_DNA"/>
</dbReference>
<dbReference type="Pfam" id="PF13174">
    <property type="entry name" value="TPR_6"/>
    <property type="match status" value="1"/>
</dbReference>
<evidence type="ECO:0000256" key="2">
    <source>
        <dbReference type="SAM" id="Phobius"/>
    </source>
</evidence>
<keyword evidence="1" id="KW-0802">TPR repeat</keyword>
<keyword evidence="5" id="KW-1185">Reference proteome</keyword>
<dbReference type="OrthoDB" id="9808622at2"/>
<keyword evidence="2" id="KW-0472">Membrane</keyword>
<dbReference type="AlphaFoldDB" id="A0A1I5WH83"/>
<evidence type="ECO:0000256" key="1">
    <source>
        <dbReference type="PROSITE-ProRule" id="PRU00339"/>
    </source>
</evidence>
<feature type="domain" description="Ancillary SecYEG translocon subunit/Cell division coordinator CpoB TPR" evidence="3">
    <location>
        <begin position="20"/>
        <end position="133"/>
    </location>
</feature>
<dbReference type="SUPFAM" id="SSF48452">
    <property type="entry name" value="TPR-like"/>
    <property type="match status" value="1"/>
</dbReference>
<dbReference type="InterPro" id="IPR018704">
    <property type="entry name" value="SecYEG/CpoB_TPR"/>
</dbReference>
<dbReference type="STRING" id="1465490.SAMN05444277_106190"/>
<keyword evidence="2" id="KW-1133">Transmembrane helix</keyword>
<dbReference type="Proteomes" id="UP000199031">
    <property type="component" value="Unassembled WGS sequence"/>
</dbReference>
<dbReference type="RefSeq" id="WP_090658556.1">
    <property type="nucleotide sequence ID" value="NZ_FOXQ01000006.1"/>
</dbReference>
<evidence type="ECO:0000313" key="5">
    <source>
        <dbReference type="Proteomes" id="UP000199031"/>
    </source>
</evidence>
<accession>A0A1I5WH83</accession>
<organism evidence="4 5">
    <name type="scientific">Parafilimonas terrae</name>
    <dbReference type="NCBI Taxonomy" id="1465490"/>
    <lineage>
        <taxon>Bacteria</taxon>
        <taxon>Pseudomonadati</taxon>
        <taxon>Bacteroidota</taxon>
        <taxon>Chitinophagia</taxon>
        <taxon>Chitinophagales</taxon>
        <taxon>Chitinophagaceae</taxon>
        <taxon>Parafilimonas</taxon>
    </lineage>
</organism>
<feature type="transmembrane region" description="Helical" evidence="2">
    <location>
        <begin position="29"/>
        <end position="46"/>
    </location>
</feature>
<sequence length="230" mass="25880">MAEAHVHEAKTGDASFNLERFWFRNQKPIIAVIIAIVVIAGGWFAYQNYVVAPKEAEAQNAMWKAEQYFREDSLKLALNGDQYNRGFIYIMNNYGSTKTGKLAKYYAGLCYLKTGDFNKAVDNLSGFTTSAKQIQMMAYGALGDAYSELNKNDEAVASYKKAAAEFTDDAAMSSEYLFRAALKLETLGKTNEALNLYKELKEKFPNTNRGFAADKYIYRLSIIPNDFSTK</sequence>
<reference evidence="4 5" key="1">
    <citation type="submission" date="2016-10" db="EMBL/GenBank/DDBJ databases">
        <authorList>
            <person name="de Groot N.N."/>
        </authorList>
    </citation>
    <scope>NUCLEOTIDE SEQUENCE [LARGE SCALE GENOMIC DNA]</scope>
    <source>
        <strain evidence="4 5">DSM 28286</strain>
    </source>
</reference>
<dbReference type="PROSITE" id="PS50005">
    <property type="entry name" value="TPR"/>
    <property type="match status" value="1"/>
</dbReference>
<proteinExistence type="predicted"/>
<dbReference type="Pfam" id="PF09976">
    <property type="entry name" value="TPR_21"/>
    <property type="match status" value="1"/>
</dbReference>
<dbReference type="SMART" id="SM00028">
    <property type="entry name" value="TPR"/>
    <property type="match status" value="2"/>
</dbReference>
<evidence type="ECO:0000313" key="4">
    <source>
        <dbReference type="EMBL" id="SFQ19153.1"/>
    </source>
</evidence>
<gene>
    <name evidence="4" type="ORF">SAMN05444277_106190</name>
</gene>
<dbReference type="InterPro" id="IPR019734">
    <property type="entry name" value="TPR_rpt"/>
</dbReference>
<dbReference type="Pfam" id="PF13176">
    <property type="entry name" value="TPR_7"/>
    <property type="match status" value="1"/>
</dbReference>
<evidence type="ECO:0000259" key="3">
    <source>
        <dbReference type="Pfam" id="PF09976"/>
    </source>
</evidence>
<dbReference type="InterPro" id="IPR011990">
    <property type="entry name" value="TPR-like_helical_dom_sf"/>
</dbReference>
<feature type="repeat" description="TPR" evidence="1">
    <location>
        <begin position="136"/>
        <end position="169"/>
    </location>
</feature>
<keyword evidence="2" id="KW-0812">Transmembrane</keyword>
<dbReference type="Gene3D" id="1.25.40.10">
    <property type="entry name" value="Tetratricopeptide repeat domain"/>
    <property type="match status" value="1"/>
</dbReference>